<evidence type="ECO:0000256" key="6">
    <source>
        <dbReference type="ARBA" id="ARBA00023125"/>
    </source>
</evidence>
<evidence type="ECO:0000256" key="3">
    <source>
        <dbReference type="ARBA" id="ARBA00020541"/>
    </source>
</evidence>
<organism evidence="7 8">
    <name type="scientific">Lelliottia nimipressuralis</name>
    <dbReference type="NCBI Taxonomy" id="69220"/>
    <lineage>
        <taxon>Bacteria</taxon>
        <taxon>Pseudomonadati</taxon>
        <taxon>Pseudomonadota</taxon>
        <taxon>Gammaproteobacteria</taxon>
        <taxon>Enterobacterales</taxon>
        <taxon>Enterobacteriaceae</taxon>
        <taxon>Lelliottia</taxon>
    </lineage>
</organism>
<keyword evidence="6" id="KW-0238">DNA-binding</keyword>
<protein>
    <recommendedName>
        <fullName evidence="3">Relaxosome protein TraY</fullName>
    </recommendedName>
</protein>
<dbReference type="Proteomes" id="UP000628560">
    <property type="component" value="Unassembled WGS sequence"/>
</dbReference>
<dbReference type="AlphaFoldDB" id="A0ABD4KEP7"/>
<evidence type="ECO:0000256" key="5">
    <source>
        <dbReference type="ARBA" id="ARBA00022971"/>
    </source>
</evidence>
<dbReference type="RefSeq" id="WP_194514292.1">
    <property type="nucleotide sequence ID" value="NZ_JADIXP010000019.1"/>
</dbReference>
<evidence type="ECO:0000256" key="4">
    <source>
        <dbReference type="ARBA" id="ARBA00022490"/>
    </source>
</evidence>
<name>A0ABD4KEP7_9ENTR</name>
<dbReference type="Pfam" id="PF05509">
    <property type="entry name" value="TraY"/>
    <property type="match status" value="1"/>
</dbReference>
<dbReference type="InterPro" id="IPR008876">
    <property type="entry name" value="TraY"/>
</dbReference>
<evidence type="ECO:0000313" key="8">
    <source>
        <dbReference type="Proteomes" id="UP000628560"/>
    </source>
</evidence>
<dbReference type="GO" id="GO:0003677">
    <property type="term" value="F:DNA binding"/>
    <property type="evidence" value="ECO:0007669"/>
    <property type="project" value="UniProtKB-KW"/>
</dbReference>
<dbReference type="EMBL" id="JADIXP010000019">
    <property type="protein sequence ID" value="MBF4180392.1"/>
    <property type="molecule type" value="Genomic_DNA"/>
</dbReference>
<keyword evidence="5" id="KW-0184">Conjugation</keyword>
<accession>A0ABD4KEP7</accession>
<evidence type="ECO:0000313" key="7">
    <source>
        <dbReference type="EMBL" id="MBF4180392.1"/>
    </source>
</evidence>
<comment type="subcellular location">
    <subcellularLocation>
        <location evidence="1">Cytoplasm</location>
    </subcellularLocation>
</comment>
<evidence type="ECO:0000256" key="1">
    <source>
        <dbReference type="ARBA" id="ARBA00004496"/>
    </source>
</evidence>
<sequence length="61" mass="7072">MRRLTVCENKKRGMVLRIYVDHETLERLKVSASKAKRSKEREASARIDHHLSIVDVLPPGF</sequence>
<keyword evidence="4" id="KW-0963">Cytoplasm</keyword>
<reference evidence="7 8" key="1">
    <citation type="submission" date="2020-11" db="EMBL/GenBank/DDBJ databases">
        <title>Identification of Lelliottia nimipressuralis from Wound Infection by Whole Genome-Based Bacterial Identification.</title>
        <authorList>
            <person name="Navarathna D.H."/>
            <person name="Choi H."/>
            <person name="Jinadatha C."/>
            <person name="Chatterjee P."/>
            <person name="Hwang M."/>
        </authorList>
    </citation>
    <scope>NUCLEOTIDE SEQUENCE [LARGE SCALE GENOMIC DNA]</scope>
    <source>
        <strain evidence="7 8">DN2020</strain>
    </source>
</reference>
<gene>
    <name evidence="7" type="ORF">ISP11_21250</name>
</gene>
<dbReference type="GO" id="GO:0005737">
    <property type="term" value="C:cytoplasm"/>
    <property type="evidence" value="ECO:0007669"/>
    <property type="project" value="UniProtKB-SubCell"/>
</dbReference>
<comment type="similarity">
    <text evidence="2">Belongs to the TraY family.</text>
</comment>
<proteinExistence type="inferred from homology"/>
<comment type="caution">
    <text evidence="7">The sequence shown here is derived from an EMBL/GenBank/DDBJ whole genome shotgun (WGS) entry which is preliminary data.</text>
</comment>
<evidence type="ECO:0000256" key="2">
    <source>
        <dbReference type="ARBA" id="ARBA00007183"/>
    </source>
</evidence>